<feature type="domain" description="ABC3 transporter permease C-terminal" evidence="7">
    <location>
        <begin position="631"/>
        <end position="735"/>
    </location>
</feature>
<dbReference type="Proteomes" id="UP000323439">
    <property type="component" value="Unassembled WGS sequence"/>
</dbReference>
<feature type="transmembrane region" description="Helical" evidence="6">
    <location>
        <begin position="718"/>
        <end position="739"/>
    </location>
</feature>
<dbReference type="PANTHER" id="PTHR30287">
    <property type="entry name" value="MEMBRANE COMPONENT OF PREDICTED ABC SUPERFAMILY METABOLITE UPTAKE TRANSPORTER"/>
    <property type="match status" value="1"/>
</dbReference>
<gene>
    <name evidence="8" type="ORF">SAMN02910315_02089</name>
</gene>
<sequence>MLAKKMMRDIWNNKAQFISIFLMAFLGVFVFVGISAESAGLEANSAEFYEETNFADGWIYSPYLNDLFLNQVWYLGATTQMERQLVVDSVADFDNDPEIKLHFVENNTISKFYPVEGSEVDINDSDGVWLDKYFADAKGLKVGDNISFDAEGYHIEKQIRGIGYSPEYIYHTPSYSTRLDFSKMGFAYLSHNAFPEDNITYNVLNVKFDGKSSTFEKLLDYRLNGYYSTFLDRSSHPSHNHFSHEISQHKMMADIFPVVFILITMLILATTMTRIIAHQRTQIGTLKAVGFKSITITLHYISYGFFLVLIGSILGLILGPMIVPSIFLEPMTEVYAMPSWKPIWTLNFVLVVALMVLSSVAVSYYAVKNISNEKPSQTIKPKPPKASTSGLLERSRIWNRLSFNFRWNYRDAKRNKLRGLMTIIGVMGCCALLVGAFGMYDGVNDAKNWEYSQILHYDSKLIIDDNASDVQIDEVAGKVNGQKIMEEPVEMESGDIKKSGLLQVLNNTDLITPTDKDKNRIEIASDEFSISQKMADLLGVGIGDTVKWHIMGSNDWVNATIDKIHADPSSQGLIMSPEKLEDLGLNYTVTSIITSDYVNESYDGIKTSVSISEILDNWDESTKSMWLLIYILTFFACILAVVVLYNLGLLSFTEIEREIATLKVLGFKSRDLRRFLLTQNLIFTFIGYLLGVPLGFYILKVIWRGSGDNLYMVPSLTLNNLLLTAAITFSLSIIINLLFSGKIKNLDMVESLKGQE</sequence>
<accession>A0A1G5XCM9</accession>
<name>A0A1G5XCM9_9EURY</name>
<keyword evidence="5 6" id="KW-0472">Membrane</keyword>
<keyword evidence="2" id="KW-1003">Cell membrane</keyword>
<organism evidence="8 9">
    <name type="scientific">Methanobrevibacter millerae</name>
    <dbReference type="NCBI Taxonomy" id="230361"/>
    <lineage>
        <taxon>Archaea</taxon>
        <taxon>Methanobacteriati</taxon>
        <taxon>Methanobacteriota</taxon>
        <taxon>Methanomada group</taxon>
        <taxon>Methanobacteria</taxon>
        <taxon>Methanobacteriales</taxon>
        <taxon>Methanobacteriaceae</taxon>
        <taxon>Methanobrevibacter</taxon>
    </lineage>
</organism>
<keyword evidence="4 6" id="KW-1133">Transmembrane helix</keyword>
<dbReference type="PANTHER" id="PTHR30287:SF1">
    <property type="entry name" value="INNER MEMBRANE PROTEIN"/>
    <property type="match status" value="1"/>
</dbReference>
<dbReference type="InterPro" id="IPR038766">
    <property type="entry name" value="Membrane_comp_ABC_pdt"/>
</dbReference>
<feature type="transmembrane region" description="Helical" evidence="6">
    <location>
        <begin position="625"/>
        <end position="647"/>
    </location>
</feature>
<dbReference type="RefSeq" id="WP_149732578.1">
    <property type="nucleotide sequence ID" value="NZ_FMXB01000020.1"/>
</dbReference>
<evidence type="ECO:0000256" key="1">
    <source>
        <dbReference type="ARBA" id="ARBA00004651"/>
    </source>
</evidence>
<comment type="subcellular location">
    <subcellularLocation>
        <location evidence="1">Cell membrane</location>
        <topology evidence="1">Multi-pass membrane protein</topology>
    </subcellularLocation>
</comment>
<evidence type="ECO:0000256" key="2">
    <source>
        <dbReference type="ARBA" id="ARBA00022475"/>
    </source>
</evidence>
<evidence type="ECO:0000313" key="9">
    <source>
        <dbReference type="Proteomes" id="UP000323439"/>
    </source>
</evidence>
<dbReference type="Pfam" id="PF02687">
    <property type="entry name" value="FtsX"/>
    <property type="match status" value="2"/>
</dbReference>
<feature type="transmembrane region" description="Helical" evidence="6">
    <location>
        <begin position="675"/>
        <end position="698"/>
    </location>
</feature>
<keyword evidence="9" id="KW-1185">Reference proteome</keyword>
<evidence type="ECO:0000256" key="4">
    <source>
        <dbReference type="ARBA" id="ARBA00022989"/>
    </source>
</evidence>
<feature type="transmembrane region" description="Helical" evidence="6">
    <location>
        <begin position="298"/>
        <end position="323"/>
    </location>
</feature>
<dbReference type="GO" id="GO:0005886">
    <property type="term" value="C:plasma membrane"/>
    <property type="evidence" value="ECO:0007669"/>
    <property type="project" value="UniProtKB-SubCell"/>
</dbReference>
<evidence type="ECO:0000256" key="3">
    <source>
        <dbReference type="ARBA" id="ARBA00022692"/>
    </source>
</evidence>
<evidence type="ECO:0000313" key="8">
    <source>
        <dbReference type="EMBL" id="SDA67487.1"/>
    </source>
</evidence>
<feature type="transmembrane region" description="Helical" evidence="6">
    <location>
        <begin position="255"/>
        <end position="277"/>
    </location>
</feature>
<evidence type="ECO:0000259" key="7">
    <source>
        <dbReference type="Pfam" id="PF02687"/>
    </source>
</evidence>
<dbReference type="OrthoDB" id="75871at2157"/>
<protein>
    <submittedName>
        <fullName evidence="8">Putative ABC transport system permease protein</fullName>
    </submittedName>
</protein>
<dbReference type="EMBL" id="FMXB01000020">
    <property type="protein sequence ID" value="SDA67487.1"/>
    <property type="molecule type" value="Genomic_DNA"/>
</dbReference>
<feature type="domain" description="ABC3 transporter permease C-terminal" evidence="7">
    <location>
        <begin position="255"/>
        <end position="371"/>
    </location>
</feature>
<feature type="transmembrane region" description="Helical" evidence="6">
    <location>
        <begin position="420"/>
        <end position="440"/>
    </location>
</feature>
<evidence type="ECO:0000256" key="6">
    <source>
        <dbReference type="SAM" id="Phobius"/>
    </source>
</evidence>
<dbReference type="InterPro" id="IPR003838">
    <property type="entry name" value="ABC3_permease_C"/>
</dbReference>
<reference evidence="8 9" key="1">
    <citation type="submission" date="2016-10" db="EMBL/GenBank/DDBJ databases">
        <authorList>
            <person name="Varghese N."/>
            <person name="Submissions S."/>
        </authorList>
    </citation>
    <scope>NUCLEOTIDE SEQUENCE [LARGE SCALE GENOMIC DNA]</scope>
    <source>
        <strain evidence="8 9">DSM 16643</strain>
    </source>
</reference>
<dbReference type="AlphaFoldDB" id="A0A1G5XCM9"/>
<feature type="transmembrane region" description="Helical" evidence="6">
    <location>
        <begin position="343"/>
        <end position="367"/>
    </location>
</feature>
<evidence type="ECO:0000256" key="5">
    <source>
        <dbReference type="ARBA" id="ARBA00023136"/>
    </source>
</evidence>
<keyword evidence="3 6" id="KW-0812">Transmembrane</keyword>
<proteinExistence type="predicted"/>